<feature type="domain" description="N-acetyltransferase" evidence="1">
    <location>
        <begin position="10"/>
        <end position="138"/>
    </location>
</feature>
<dbReference type="PANTHER" id="PTHR43233">
    <property type="entry name" value="FAMILY N-ACETYLTRANSFERASE, PUTATIVE (AFU_ORTHOLOGUE AFUA_6G03350)-RELATED"/>
    <property type="match status" value="1"/>
</dbReference>
<sequence length="138" mass="16150">MEWKHPSLPYRISDNKELLELDTIHQLLQTSYWAAKRSRETVAKSIEHSLCFGLYGEEGQVGFMRVVTDYATFSWICDVIIDPRHRGQGLAKWMMQVLGEHPAVRHTYMILATRDAHGLYEQFGFQRREILDKRPVNS</sequence>
<dbReference type="AlphaFoldDB" id="A0AA45WK84"/>
<dbReference type="GO" id="GO:0016747">
    <property type="term" value="F:acyltransferase activity, transferring groups other than amino-acyl groups"/>
    <property type="evidence" value="ECO:0007669"/>
    <property type="project" value="InterPro"/>
</dbReference>
<dbReference type="RefSeq" id="WP_284723967.1">
    <property type="nucleotide sequence ID" value="NZ_FXTU01000001.1"/>
</dbReference>
<dbReference type="Proteomes" id="UP001157946">
    <property type="component" value="Unassembled WGS sequence"/>
</dbReference>
<dbReference type="SUPFAM" id="SSF55729">
    <property type="entry name" value="Acyl-CoA N-acyltransferases (Nat)"/>
    <property type="match status" value="1"/>
</dbReference>
<dbReference type="PANTHER" id="PTHR43233:SF1">
    <property type="entry name" value="FAMILY N-ACETYLTRANSFERASE, PUTATIVE (AFU_ORTHOLOGUE AFUA_6G03350)-RELATED"/>
    <property type="match status" value="1"/>
</dbReference>
<gene>
    <name evidence="2" type="ORF">SAMN06265361_101666</name>
</gene>
<keyword evidence="3" id="KW-1185">Reference proteome</keyword>
<dbReference type="InterPro" id="IPR053144">
    <property type="entry name" value="Acetyltransferase_Butenolide"/>
</dbReference>
<dbReference type="Gene3D" id="3.40.630.30">
    <property type="match status" value="1"/>
</dbReference>
<name>A0AA45WK84_9BACL</name>
<organism evidence="2 3">
    <name type="scientific">Laceyella tengchongensis</name>
    <dbReference type="NCBI Taxonomy" id="574699"/>
    <lineage>
        <taxon>Bacteria</taxon>
        <taxon>Bacillati</taxon>
        <taxon>Bacillota</taxon>
        <taxon>Bacilli</taxon>
        <taxon>Bacillales</taxon>
        <taxon>Thermoactinomycetaceae</taxon>
        <taxon>Laceyella</taxon>
    </lineage>
</organism>
<dbReference type="Pfam" id="PF13508">
    <property type="entry name" value="Acetyltransf_7"/>
    <property type="match status" value="1"/>
</dbReference>
<dbReference type="CDD" id="cd04301">
    <property type="entry name" value="NAT_SF"/>
    <property type="match status" value="1"/>
</dbReference>
<dbReference type="EMBL" id="FXTU01000001">
    <property type="protein sequence ID" value="SMP05982.1"/>
    <property type="molecule type" value="Genomic_DNA"/>
</dbReference>
<evidence type="ECO:0000313" key="3">
    <source>
        <dbReference type="Proteomes" id="UP001157946"/>
    </source>
</evidence>
<protein>
    <submittedName>
        <fullName evidence="2">Acetyltransferase (GNAT) domain-containing protein</fullName>
    </submittedName>
</protein>
<evidence type="ECO:0000313" key="2">
    <source>
        <dbReference type="EMBL" id="SMP05982.1"/>
    </source>
</evidence>
<reference evidence="2" key="1">
    <citation type="submission" date="2017-05" db="EMBL/GenBank/DDBJ databases">
        <authorList>
            <person name="Varghese N."/>
            <person name="Submissions S."/>
        </authorList>
    </citation>
    <scope>NUCLEOTIDE SEQUENCE</scope>
    <source>
        <strain evidence="2">DSM 45262</strain>
    </source>
</reference>
<comment type="caution">
    <text evidence="2">The sequence shown here is derived from an EMBL/GenBank/DDBJ whole genome shotgun (WGS) entry which is preliminary data.</text>
</comment>
<dbReference type="InterPro" id="IPR016181">
    <property type="entry name" value="Acyl_CoA_acyltransferase"/>
</dbReference>
<dbReference type="InterPro" id="IPR000182">
    <property type="entry name" value="GNAT_dom"/>
</dbReference>
<evidence type="ECO:0000259" key="1">
    <source>
        <dbReference type="PROSITE" id="PS51186"/>
    </source>
</evidence>
<dbReference type="PROSITE" id="PS51186">
    <property type="entry name" value="GNAT"/>
    <property type="match status" value="1"/>
</dbReference>
<proteinExistence type="predicted"/>
<accession>A0AA45WK84</accession>